<organism evidence="2 3">
    <name type="scientific">Parafilimonas terrae</name>
    <dbReference type="NCBI Taxonomy" id="1465490"/>
    <lineage>
        <taxon>Bacteria</taxon>
        <taxon>Pseudomonadati</taxon>
        <taxon>Bacteroidota</taxon>
        <taxon>Chitinophagia</taxon>
        <taxon>Chitinophagales</taxon>
        <taxon>Chitinophagaceae</taxon>
        <taxon>Parafilimonas</taxon>
    </lineage>
</organism>
<dbReference type="RefSeq" id="WP_090656474.1">
    <property type="nucleotide sequence ID" value="NZ_FOXQ01000003.1"/>
</dbReference>
<dbReference type="OrthoDB" id="664124at2"/>
<dbReference type="EMBL" id="FOXQ01000003">
    <property type="protein sequence ID" value="SFP90637.1"/>
    <property type="molecule type" value="Genomic_DNA"/>
</dbReference>
<gene>
    <name evidence="2" type="ORF">SAMN05444277_10386</name>
</gene>
<accession>A0A1I5U6S9</accession>
<proteinExistence type="predicted"/>
<protein>
    <recommendedName>
        <fullName evidence="4">CCDC81-like prokaryotic HU domain-containing protein</fullName>
    </recommendedName>
</protein>
<keyword evidence="1" id="KW-0812">Transmembrane</keyword>
<sequence>MLNEVTKYLILHKHIALPGIGNFSVETKPAQLDFVNRSITSKENTIEFTNDKHEPENAFYNFLSFELKTDEVTAKQYFNEFIARLRNELNEKKTIYLKGIGRLTKQNAVSLAFEQEVRPAYFPELVAEKIIRKNAGHTVRVGEDERTSQEMHTVLQQAQTLRKEKWWVTAGILALIGIAAIIFYYAVYNN</sequence>
<dbReference type="AlphaFoldDB" id="A0A1I5U6S9"/>
<keyword evidence="3" id="KW-1185">Reference proteome</keyword>
<feature type="transmembrane region" description="Helical" evidence="1">
    <location>
        <begin position="166"/>
        <end position="187"/>
    </location>
</feature>
<keyword evidence="1" id="KW-0472">Membrane</keyword>
<reference evidence="2 3" key="1">
    <citation type="submission" date="2016-10" db="EMBL/GenBank/DDBJ databases">
        <authorList>
            <person name="de Groot N.N."/>
        </authorList>
    </citation>
    <scope>NUCLEOTIDE SEQUENCE [LARGE SCALE GENOMIC DNA]</scope>
    <source>
        <strain evidence="2 3">DSM 28286</strain>
    </source>
</reference>
<evidence type="ECO:0000313" key="2">
    <source>
        <dbReference type="EMBL" id="SFP90637.1"/>
    </source>
</evidence>
<evidence type="ECO:0000256" key="1">
    <source>
        <dbReference type="SAM" id="Phobius"/>
    </source>
</evidence>
<evidence type="ECO:0008006" key="4">
    <source>
        <dbReference type="Google" id="ProtNLM"/>
    </source>
</evidence>
<dbReference type="Proteomes" id="UP000199031">
    <property type="component" value="Unassembled WGS sequence"/>
</dbReference>
<name>A0A1I5U6S9_9BACT</name>
<keyword evidence="1" id="KW-1133">Transmembrane helix</keyword>
<dbReference type="STRING" id="1465490.SAMN05444277_10386"/>
<evidence type="ECO:0000313" key="3">
    <source>
        <dbReference type="Proteomes" id="UP000199031"/>
    </source>
</evidence>